<keyword evidence="2" id="KW-0472">Membrane</keyword>
<evidence type="ECO:0000256" key="1">
    <source>
        <dbReference type="SAM" id="MobiDB-lite"/>
    </source>
</evidence>
<gene>
    <name evidence="3" type="ORF">AAGW23_10765</name>
</gene>
<feature type="compositionally biased region" description="Low complexity" evidence="1">
    <location>
        <begin position="267"/>
        <end position="276"/>
    </location>
</feature>
<proteinExistence type="predicted"/>
<evidence type="ECO:0000313" key="4">
    <source>
        <dbReference type="Proteomes" id="UP001467669"/>
    </source>
</evidence>
<feature type="region of interest" description="Disordered" evidence="1">
    <location>
        <begin position="267"/>
        <end position="335"/>
    </location>
</feature>
<feature type="compositionally biased region" description="Acidic residues" evidence="1">
    <location>
        <begin position="305"/>
        <end position="315"/>
    </location>
</feature>
<evidence type="ECO:0000313" key="3">
    <source>
        <dbReference type="EMBL" id="MEL7559316.1"/>
    </source>
</evidence>
<evidence type="ECO:0008006" key="5">
    <source>
        <dbReference type="Google" id="ProtNLM"/>
    </source>
</evidence>
<evidence type="ECO:0000256" key="2">
    <source>
        <dbReference type="SAM" id="Phobius"/>
    </source>
</evidence>
<feature type="region of interest" description="Disordered" evidence="1">
    <location>
        <begin position="151"/>
        <end position="171"/>
    </location>
</feature>
<protein>
    <recommendedName>
        <fullName evidence="5">Attachment protein</fullName>
    </recommendedName>
</protein>
<sequence length="420" mass="44439">MSKDGSPYSSNATYKYLKSNKISEVQFNCRYQIVRTSDGFVINPDTGNGNATRSGDTCTGTYNPSTGVCEKPQEDPCKSTTGTLINHWHKEGDLNKDGTIVNRKGQPSSLCQGSCLYDIPASDGCYTYRTAAPSGIFCSYSYRGVGTTCVASSESPEATTPPATPKPVTETKKECTNKVTDGEGRVHYTCTDTTKYQDPGSMNCGEINGVYDCRKKASGNDPKYTQKDAKKEVTEDVKIDGSKVTDTTTTTTTTTCSGVGACSTTNTTNKNTNVTNADGSSGGESGSCTGDNCGKGDADGNGVPDGDEGEEEEGGSPDVNEFPKPGEKGNFDDTSADFDTKIEALKTELGTKAQEIGDLFGLAGDLSLGSGGGDLYCDGSVEILGQTIDFCLDDYRNQLNYIALAVLFVCALVSLFIVFR</sequence>
<name>A0ABU9M6L5_STUCH</name>
<dbReference type="Proteomes" id="UP001467669">
    <property type="component" value="Unassembled WGS sequence"/>
</dbReference>
<accession>A0ABU9M6L5</accession>
<dbReference type="RefSeq" id="WP_342406470.1">
    <property type="nucleotide sequence ID" value="NZ_JBCFXD010000005.1"/>
</dbReference>
<reference evidence="3 4" key="1">
    <citation type="submission" date="2024-04" db="EMBL/GenBank/DDBJ databases">
        <title>Draft Genome Sequence of Isolates Cultured from Underwater Hawaii Seamounts in the North Pacific Ocean.</title>
        <authorList>
            <person name="Sharma I."/>
            <person name="Darden B."/>
            <person name="Creggett J."/>
            <person name="Taylor S."/>
            <person name="Grant M.P."/>
            <person name="Scott J."/>
            <person name="Attles S."/>
            <person name="Walker S."/>
            <person name="Johnson G."/>
            <person name="St. Cloud C."/>
        </authorList>
    </citation>
    <scope>NUCLEOTIDE SEQUENCE [LARGE SCALE GENOMIC DNA]</scope>
    <source>
        <strain evidence="3 4">03GJ23</strain>
    </source>
</reference>
<feature type="transmembrane region" description="Helical" evidence="2">
    <location>
        <begin position="399"/>
        <end position="419"/>
    </location>
</feature>
<dbReference type="EMBL" id="JBCFXD010000005">
    <property type="protein sequence ID" value="MEL7559316.1"/>
    <property type="molecule type" value="Genomic_DNA"/>
</dbReference>
<comment type="caution">
    <text evidence="3">The sequence shown here is derived from an EMBL/GenBank/DDBJ whole genome shotgun (WGS) entry which is preliminary data.</text>
</comment>
<keyword evidence="2" id="KW-1133">Transmembrane helix</keyword>
<keyword evidence="2" id="KW-0812">Transmembrane</keyword>
<feature type="compositionally biased region" description="Low complexity" evidence="1">
    <location>
        <begin position="151"/>
        <end position="161"/>
    </location>
</feature>
<organism evidence="3 4">
    <name type="scientific">Stutzerimonas chloritidismutans</name>
    <name type="common">Pseudomonas chloritidismutans</name>
    <dbReference type="NCBI Taxonomy" id="203192"/>
    <lineage>
        <taxon>Bacteria</taxon>
        <taxon>Pseudomonadati</taxon>
        <taxon>Pseudomonadota</taxon>
        <taxon>Gammaproteobacteria</taxon>
        <taxon>Pseudomonadales</taxon>
        <taxon>Pseudomonadaceae</taxon>
        <taxon>Stutzerimonas</taxon>
    </lineage>
</organism>
<keyword evidence="4" id="KW-1185">Reference proteome</keyword>